<accession>A0AA36HWW9</accession>
<evidence type="ECO:0000313" key="3">
    <source>
        <dbReference type="EMBL" id="CAJ1376849.1"/>
    </source>
</evidence>
<evidence type="ECO:0000256" key="2">
    <source>
        <dbReference type="SAM" id="SignalP"/>
    </source>
</evidence>
<keyword evidence="1" id="KW-0808">Transferase</keyword>
<dbReference type="Gene3D" id="3.40.50.2000">
    <property type="entry name" value="Glycogen Phosphorylase B"/>
    <property type="match status" value="1"/>
</dbReference>
<keyword evidence="2" id="KW-0732">Signal</keyword>
<dbReference type="Pfam" id="PF00201">
    <property type="entry name" value="UDPGT"/>
    <property type="match status" value="1"/>
</dbReference>
<dbReference type="CDD" id="cd03784">
    <property type="entry name" value="GT1_Gtf-like"/>
    <property type="match status" value="1"/>
</dbReference>
<dbReference type="Proteomes" id="UP001178507">
    <property type="component" value="Unassembled WGS sequence"/>
</dbReference>
<dbReference type="EMBL" id="CAUJNA010000424">
    <property type="protein sequence ID" value="CAJ1376849.1"/>
    <property type="molecule type" value="Genomic_DNA"/>
</dbReference>
<gene>
    <name evidence="3" type="ORF">EVOR1521_LOCUS5802</name>
</gene>
<feature type="signal peptide" evidence="2">
    <location>
        <begin position="1"/>
        <end position="18"/>
    </location>
</feature>
<dbReference type="PANTHER" id="PTHR48049:SF132">
    <property type="entry name" value="GLYCOSYLTRANSFERASE"/>
    <property type="match status" value="1"/>
</dbReference>
<sequence length="727" mass="79878">MKHLATLGVAILLHEVSALKAYQSYSLLGGSSLDSLNSVLGAIQQRLGQQSPLAKTDELLRQKPTLTKSIINEMGKYAVSWRHEIETEKEAAVKILKESYAEVIACKADFLSEMDSANVMQANLPNMSEAHRSCRAQQSRQHQKVLICEASLRGKTAVRKTECKNFKDNYDTLPQPKNFWSAVCEVQPPGQAPKEYFGHQLAFWDSLLKKHDEADKKCQNATSEELAKERECLELAAVRQNLTSECDAQQDRMDTDACTQMRGRVGACADYDRCYQHAVDSWLYLRKETCGPGGKEHNLKMQLHELLNLECVLEVMQKEPQEFWAAGSARCSDQNRNTTRPQRAGLSEISNRGHFNWSLPLAEALLTGVKGDKPAVDQVYTSISSTGDTDDEGRTAVEQHFEHEVRERKLGASLAEAFEAITPAAPVQDALQQRLRKDVAVVVYEQVWCSFARAVAASASVPSISFQPSYIDVFRMHAGVPPSCFQDDYDLGPEEMVYTLATCLRRAAPVPAGRRAVGAILPLKSRADALPNELMEWLASELPVVYCSLGSHMLSSTLAPGSLSQLVKGVLDAGCKLLMVLSESAQRTAMTDSTFAEYVEKPGSLRIETWVNQPKVLAHPGIQVFVSHCGANSVHECLAQGIPIVAMPFFDDQYYNAAALVQAGAGFRVQKRPITAGQVTAAVKAMLTSEAKAAAKILQKELLAEEGTEAAVQLVTALIQESQEVCS</sequence>
<evidence type="ECO:0000256" key="1">
    <source>
        <dbReference type="ARBA" id="ARBA00022679"/>
    </source>
</evidence>
<dbReference type="PANTHER" id="PTHR48049">
    <property type="entry name" value="GLYCOSYLTRANSFERASE"/>
    <property type="match status" value="1"/>
</dbReference>
<evidence type="ECO:0008006" key="5">
    <source>
        <dbReference type="Google" id="ProtNLM"/>
    </source>
</evidence>
<dbReference type="AlphaFoldDB" id="A0AA36HWW9"/>
<organism evidence="3 4">
    <name type="scientific">Effrenium voratum</name>
    <dbReference type="NCBI Taxonomy" id="2562239"/>
    <lineage>
        <taxon>Eukaryota</taxon>
        <taxon>Sar</taxon>
        <taxon>Alveolata</taxon>
        <taxon>Dinophyceae</taxon>
        <taxon>Suessiales</taxon>
        <taxon>Symbiodiniaceae</taxon>
        <taxon>Effrenium</taxon>
    </lineage>
</organism>
<proteinExistence type="predicted"/>
<protein>
    <recommendedName>
        <fullName evidence="5">UDP-glycosyltransferases domain-containing protein</fullName>
    </recommendedName>
</protein>
<evidence type="ECO:0000313" key="4">
    <source>
        <dbReference type="Proteomes" id="UP001178507"/>
    </source>
</evidence>
<name>A0AA36HWW9_9DINO</name>
<reference evidence="3" key="1">
    <citation type="submission" date="2023-08" db="EMBL/GenBank/DDBJ databases">
        <authorList>
            <person name="Chen Y."/>
            <person name="Shah S."/>
            <person name="Dougan E. K."/>
            <person name="Thang M."/>
            <person name="Chan C."/>
        </authorList>
    </citation>
    <scope>NUCLEOTIDE SEQUENCE</scope>
</reference>
<dbReference type="GO" id="GO:0035251">
    <property type="term" value="F:UDP-glucosyltransferase activity"/>
    <property type="evidence" value="ECO:0007669"/>
    <property type="project" value="InterPro"/>
</dbReference>
<keyword evidence="4" id="KW-1185">Reference proteome</keyword>
<feature type="chain" id="PRO_5041439471" description="UDP-glycosyltransferases domain-containing protein" evidence="2">
    <location>
        <begin position="19"/>
        <end position="727"/>
    </location>
</feature>
<dbReference type="InterPro" id="IPR050481">
    <property type="entry name" value="UDP-glycosyltransf_plant"/>
</dbReference>
<comment type="caution">
    <text evidence="3">The sequence shown here is derived from an EMBL/GenBank/DDBJ whole genome shotgun (WGS) entry which is preliminary data.</text>
</comment>
<dbReference type="InterPro" id="IPR002213">
    <property type="entry name" value="UDP_glucos_trans"/>
</dbReference>
<dbReference type="SUPFAM" id="SSF53756">
    <property type="entry name" value="UDP-Glycosyltransferase/glycogen phosphorylase"/>
    <property type="match status" value="1"/>
</dbReference>